<dbReference type="PANTHER" id="PTHR46148">
    <property type="entry name" value="CHROMO DOMAIN-CONTAINING PROTEIN"/>
    <property type="match status" value="1"/>
</dbReference>
<dbReference type="PANTHER" id="PTHR46148:SF54">
    <property type="entry name" value="RETROTRANSPOSON-LIKE PROTEIN"/>
    <property type="match status" value="1"/>
</dbReference>
<dbReference type="Pfam" id="PF24626">
    <property type="entry name" value="SH3_Tf2-1"/>
    <property type="match status" value="1"/>
</dbReference>
<dbReference type="InterPro" id="IPR056924">
    <property type="entry name" value="SH3_Tf2-1"/>
</dbReference>
<evidence type="ECO:0000259" key="1">
    <source>
        <dbReference type="Pfam" id="PF24626"/>
    </source>
</evidence>
<name>A0A8T1XP96_ARASU</name>
<proteinExistence type="predicted"/>
<evidence type="ECO:0000313" key="3">
    <source>
        <dbReference type="Proteomes" id="UP000694251"/>
    </source>
</evidence>
<protein>
    <recommendedName>
        <fullName evidence="1">Tf2-1-like SH3-like domain-containing protein</fullName>
    </recommendedName>
</protein>
<dbReference type="EMBL" id="JAEFBJ010000013">
    <property type="protein sequence ID" value="KAG7536676.1"/>
    <property type="molecule type" value="Genomic_DNA"/>
</dbReference>
<sequence length="465" mass="53795">MDFGNSIKQAFLTTTRQHRCITVFSDGCSLQKNTTTRSSSDLVGATPHMHVYLFLNYTIDAQLLFVTAARLGCLLNLRRRRLSGNGQGRGMLLRSEVFLAWRLRKHKGNYPTHVLEMAAVIFALMIWRSNLYGGKVADYDLEIDYHPVKANLVADALSQKRVASAQEWDMESLKDEVLIKDSKVEGSEYKVSTNGTILMHIPVCVPREENLRREIMSEAHASKFSIHPRAFKISQIKDAIWVIVNRLTKSAHFLAITKTDGAKVLAKSVLEDVQAEMGTNVHLSFVQKTSEKIKVFKLYMKEAQNRQKSYADKKRRDLEFEVGDRVYLNMAMLRGPNRSITENKLSPRYMGLFRIVERVGPVAYWLELPEIMQIFYKVFHVSMLKKCLHKDDEILAKISTDFQPNMTLETRPVRVFERKVRQDHRKKTPMIKVLWDCDGVEEKTWDPEARMKARFKKWFEKQAEA</sequence>
<organism evidence="2 3">
    <name type="scientific">Arabidopsis suecica</name>
    <name type="common">Swedish thale-cress</name>
    <name type="synonym">Cardaminopsis suecica</name>
    <dbReference type="NCBI Taxonomy" id="45249"/>
    <lineage>
        <taxon>Eukaryota</taxon>
        <taxon>Viridiplantae</taxon>
        <taxon>Streptophyta</taxon>
        <taxon>Embryophyta</taxon>
        <taxon>Tracheophyta</taxon>
        <taxon>Spermatophyta</taxon>
        <taxon>Magnoliopsida</taxon>
        <taxon>eudicotyledons</taxon>
        <taxon>Gunneridae</taxon>
        <taxon>Pentapetalae</taxon>
        <taxon>rosids</taxon>
        <taxon>malvids</taxon>
        <taxon>Brassicales</taxon>
        <taxon>Brassicaceae</taxon>
        <taxon>Camelineae</taxon>
        <taxon>Arabidopsis</taxon>
    </lineage>
</organism>
<keyword evidence="3" id="KW-1185">Reference proteome</keyword>
<dbReference type="Proteomes" id="UP000694251">
    <property type="component" value="Chromosome 13"/>
</dbReference>
<gene>
    <name evidence="2" type="ORF">ISN44_As13g006110</name>
</gene>
<accession>A0A8T1XP96</accession>
<dbReference type="AlphaFoldDB" id="A0A8T1XP96"/>
<dbReference type="OrthoDB" id="1111868at2759"/>
<feature type="domain" description="Tf2-1-like SH3-like" evidence="1">
    <location>
        <begin position="323"/>
        <end position="387"/>
    </location>
</feature>
<comment type="caution">
    <text evidence="2">The sequence shown here is derived from an EMBL/GenBank/DDBJ whole genome shotgun (WGS) entry which is preliminary data.</text>
</comment>
<reference evidence="2 3" key="1">
    <citation type="submission" date="2020-12" db="EMBL/GenBank/DDBJ databases">
        <title>Concerted genomic and epigenomic changes stabilize Arabidopsis allopolyploids.</title>
        <authorList>
            <person name="Chen Z."/>
        </authorList>
    </citation>
    <scope>NUCLEOTIDE SEQUENCE [LARGE SCALE GENOMIC DNA]</scope>
    <source>
        <strain evidence="2">As9502</strain>
        <tissue evidence="2">Leaf</tissue>
    </source>
</reference>
<evidence type="ECO:0000313" key="2">
    <source>
        <dbReference type="EMBL" id="KAG7536676.1"/>
    </source>
</evidence>